<dbReference type="Gene3D" id="1.20.1070.10">
    <property type="entry name" value="Rhodopsin 7-helix transmembrane proteins"/>
    <property type="match status" value="1"/>
</dbReference>
<evidence type="ECO:0000256" key="3">
    <source>
        <dbReference type="ARBA" id="ARBA00022989"/>
    </source>
</evidence>
<reference evidence="10 11" key="1">
    <citation type="submission" date="2019-01" db="EMBL/GenBank/DDBJ databases">
        <authorList>
            <person name="Alioto T."/>
            <person name="Alioto T."/>
        </authorList>
    </citation>
    <scope>NUCLEOTIDE SEQUENCE [LARGE SCALE GENOMIC DNA]</scope>
</reference>
<evidence type="ECO:0000256" key="8">
    <source>
        <dbReference type="SAM" id="Phobius"/>
    </source>
</evidence>
<protein>
    <submittedName>
        <fullName evidence="10">Olfactory receptor 5b2-like</fullName>
    </submittedName>
</protein>
<evidence type="ECO:0000256" key="7">
    <source>
        <dbReference type="ARBA" id="ARBA00023224"/>
    </source>
</evidence>
<evidence type="ECO:0000256" key="1">
    <source>
        <dbReference type="ARBA" id="ARBA00004141"/>
    </source>
</evidence>
<feature type="transmembrane region" description="Helical" evidence="8">
    <location>
        <begin position="180"/>
        <end position="202"/>
    </location>
</feature>
<feature type="transmembrane region" description="Helical" evidence="8">
    <location>
        <begin position="147"/>
        <end position="168"/>
    </location>
</feature>
<feature type="transmembrane region" description="Helical" evidence="8">
    <location>
        <begin position="94"/>
        <end position="114"/>
    </location>
</feature>
<dbReference type="PANTHER" id="PTHR48018">
    <property type="entry name" value="OLFACTORY RECEPTOR"/>
    <property type="match status" value="1"/>
</dbReference>
<dbReference type="InterPro" id="IPR017452">
    <property type="entry name" value="GPCR_Rhodpsn_7TM"/>
</dbReference>
<feature type="transmembrane region" description="Helical" evidence="8">
    <location>
        <begin position="217"/>
        <end position="234"/>
    </location>
</feature>
<dbReference type="GO" id="GO:0004930">
    <property type="term" value="F:G protein-coupled receptor activity"/>
    <property type="evidence" value="ECO:0007669"/>
    <property type="project" value="UniProtKB-KW"/>
</dbReference>
<dbReference type="GO" id="GO:0004984">
    <property type="term" value="F:olfactory receptor activity"/>
    <property type="evidence" value="ECO:0007669"/>
    <property type="project" value="InterPro"/>
</dbReference>
<feature type="domain" description="G-protein coupled receptors family 1 profile" evidence="9">
    <location>
        <begin position="71"/>
        <end position="232"/>
    </location>
</feature>
<dbReference type="EMBL" id="CAAGRJ010004846">
    <property type="protein sequence ID" value="VFV22809.1"/>
    <property type="molecule type" value="Genomic_DNA"/>
</dbReference>
<name>A0A485MQS9_LYNPA</name>
<evidence type="ECO:0000256" key="4">
    <source>
        <dbReference type="ARBA" id="ARBA00023040"/>
    </source>
</evidence>
<evidence type="ECO:0000256" key="6">
    <source>
        <dbReference type="ARBA" id="ARBA00023170"/>
    </source>
</evidence>
<dbReference type="AlphaFoldDB" id="A0A485MQS9"/>
<dbReference type="Pfam" id="PF13853">
    <property type="entry name" value="7tm_4"/>
    <property type="match status" value="1"/>
</dbReference>
<keyword evidence="7" id="KW-0807">Transducer</keyword>
<gene>
    <name evidence="10" type="ORF">LYPA_23C017344</name>
</gene>
<keyword evidence="2 8" id="KW-0812">Transmembrane</keyword>
<sequence length="258" mass="28452">MDTNTEVTDFILMDLTNTPKLQIPLFIVFTPHLLHQCLGEPGDDHTDPTGLPLPLSRVLFPHLCNCGTLPLILSGPRPLHSSVKPLHPTTTMTISVCALLAMGCYICSLLNASIQVGNTFSLSFSVMALSCSDKHISKVVLVYVSSFNVFFALLIIILSYLFIFITSLKMQSAQGHQKALSTCTSHLTTVSIFYGTVIFTYLQPSSSHSMDTDKTASMFYTVLIPMLNPVVYSLRNKEVKNPFKKVLEKVKSSLILGF</sequence>
<dbReference type="InterPro" id="IPR000725">
    <property type="entry name" value="Olfact_rcpt"/>
</dbReference>
<evidence type="ECO:0000259" key="9">
    <source>
        <dbReference type="PROSITE" id="PS50262"/>
    </source>
</evidence>
<keyword evidence="11" id="KW-1185">Reference proteome</keyword>
<keyword evidence="5 8" id="KW-0472">Membrane</keyword>
<organism evidence="10 11">
    <name type="scientific">Lynx pardinus</name>
    <name type="common">Iberian lynx</name>
    <name type="synonym">Felis pardina</name>
    <dbReference type="NCBI Taxonomy" id="191816"/>
    <lineage>
        <taxon>Eukaryota</taxon>
        <taxon>Metazoa</taxon>
        <taxon>Chordata</taxon>
        <taxon>Craniata</taxon>
        <taxon>Vertebrata</taxon>
        <taxon>Euteleostomi</taxon>
        <taxon>Mammalia</taxon>
        <taxon>Eutheria</taxon>
        <taxon>Laurasiatheria</taxon>
        <taxon>Carnivora</taxon>
        <taxon>Feliformia</taxon>
        <taxon>Felidae</taxon>
        <taxon>Felinae</taxon>
        <taxon>Lynx</taxon>
    </lineage>
</organism>
<evidence type="ECO:0000256" key="5">
    <source>
        <dbReference type="ARBA" id="ARBA00023136"/>
    </source>
</evidence>
<keyword evidence="6 10" id="KW-0675">Receptor</keyword>
<proteinExistence type="predicted"/>
<keyword evidence="4" id="KW-0297">G-protein coupled receptor</keyword>
<dbReference type="Proteomes" id="UP000386466">
    <property type="component" value="Unassembled WGS sequence"/>
</dbReference>
<comment type="subcellular location">
    <subcellularLocation>
        <location evidence="1">Membrane</location>
        <topology evidence="1">Multi-pass membrane protein</topology>
    </subcellularLocation>
</comment>
<dbReference type="SUPFAM" id="SSF81321">
    <property type="entry name" value="Family A G protein-coupled receptor-like"/>
    <property type="match status" value="1"/>
</dbReference>
<evidence type="ECO:0000256" key="2">
    <source>
        <dbReference type="ARBA" id="ARBA00022692"/>
    </source>
</evidence>
<evidence type="ECO:0000313" key="10">
    <source>
        <dbReference type="EMBL" id="VFV22809.1"/>
    </source>
</evidence>
<evidence type="ECO:0000313" key="11">
    <source>
        <dbReference type="Proteomes" id="UP000386466"/>
    </source>
</evidence>
<dbReference type="PROSITE" id="PS50262">
    <property type="entry name" value="G_PROTEIN_RECEP_F1_2"/>
    <property type="match status" value="1"/>
</dbReference>
<keyword evidence="3 8" id="KW-1133">Transmembrane helix</keyword>
<dbReference type="GO" id="GO:0016020">
    <property type="term" value="C:membrane"/>
    <property type="evidence" value="ECO:0007669"/>
    <property type="project" value="UniProtKB-SubCell"/>
</dbReference>
<accession>A0A485MQS9</accession>